<feature type="compositionally biased region" description="Basic and acidic residues" evidence="5">
    <location>
        <begin position="871"/>
        <end position="904"/>
    </location>
</feature>
<evidence type="ECO:0000256" key="3">
    <source>
        <dbReference type="ARBA" id="ARBA00022490"/>
    </source>
</evidence>
<evidence type="ECO:0000256" key="4">
    <source>
        <dbReference type="ARBA" id="ARBA00023054"/>
    </source>
</evidence>
<proteinExistence type="inferred from homology"/>
<feature type="compositionally biased region" description="Polar residues" evidence="5">
    <location>
        <begin position="786"/>
        <end position="801"/>
    </location>
</feature>
<feature type="domain" description="NFACT RNA-binding" evidence="6">
    <location>
        <begin position="633"/>
        <end position="743"/>
    </location>
</feature>
<dbReference type="InterPro" id="IPR008532">
    <property type="entry name" value="NFACT_RNA-bd"/>
</dbReference>
<evidence type="ECO:0000313" key="9">
    <source>
        <dbReference type="Proteomes" id="UP000825002"/>
    </source>
</evidence>
<feature type="region of interest" description="Disordered" evidence="5">
    <location>
        <begin position="166"/>
        <end position="206"/>
    </location>
</feature>
<gene>
    <name evidence="8" type="primary">NEMF</name>
    <name evidence="8" type="ORF">GZH46_00584</name>
</gene>
<feature type="region of interest" description="Disordered" evidence="5">
    <location>
        <begin position="786"/>
        <end position="918"/>
    </location>
</feature>
<dbReference type="Gene3D" id="2.30.310.10">
    <property type="entry name" value="ibrinogen binding protein from staphylococcus aureus domain"/>
    <property type="match status" value="1"/>
</dbReference>
<dbReference type="InterPro" id="IPR021846">
    <property type="entry name" value="NFACT-C"/>
</dbReference>
<evidence type="ECO:0000256" key="1">
    <source>
        <dbReference type="ARBA" id="ARBA00004496"/>
    </source>
</evidence>
<evidence type="ECO:0000313" key="8">
    <source>
        <dbReference type="EMBL" id="KAG9510862.1"/>
    </source>
</evidence>
<feature type="domain" description="NFACT protein C-terminal" evidence="7">
    <location>
        <begin position="918"/>
        <end position="1008"/>
    </location>
</feature>
<dbReference type="EMBL" id="JAIFTH010000064">
    <property type="protein sequence ID" value="KAG9510862.1"/>
    <property type="molecule type" value="Genomic_DNA"/>
</dbReference>
<dbReference type="Pfam" id="PF05670">
    <property type="entry name" value="NFACT-R_1"/>
    <property type="match status" value="1"/>
</dbReference>
<dbReference type="Proteomes" id="UP000825002">
    <property type="component" value="Unassembled WGS sequence"/>
</dbReference>
<dbReference type="InterPro" id="IPR051608">
    <property type="entry name" value="RQC_Subunit_NEMF"/>
</dbReference>
<dbReference type="Pfam" id="PF11923">
    <property type="entry name" value="NFACT-C"/>
    <property type="match status" value="1"/>
</dbReference>
<keyword evidence="3" id="KW-0963">Cytoplasm</keyword>
<comment type="similarity">
    <text evidence="2">Belongs to the NEMF family.</text>
</comment>
<dbReference type="Pfam" id="PF05833">
    <property type="entry name" value="NFACT_N"/>
    <property type="match status" value="1"/>
</dbReference>
<comment type="caution">
    <text evidence="8">The sequence shown here is derived from an EMBL/GenBank/DDBJ whole genome shotgun (WGS) entry which is preliminary data.</text>
</comment>
<dbReference type="PANTHER" id="PTHR15239:SF6">
    <property type="entry name" value="RIBOSOME QUALITY CONTROL COMPLEX SUBUNIT NEMF"/>
    <property type="match status" value="1"/>
</dbReference>
<name>A0ABQ7SBU9_9ACAR</name>
<sequence length="1031" mass="117456">HTKMKTRFSTLDIVTILPELRAKICDGWRLNQVYDSDPKTYIFKLNKTLVQMRSENDDITEEDVDANKLFLIIESGQRIHTTDFDWPKGHIPNGFALKLRKHLRNKRVTSIEQMGIDRLIDIQFGSGEAAYHVIVELYDKGNLILTDCNYIILNILRRRKPTDSVVTKVEPRGPKSGPKAKYHQNQHKEEQTLNKSEAAVNDNDSENFRVGQRYPTANIRKSEDIEQLTVDKLKELVANSTSVLDSRKTKNIKNKLSNNSQEVCLRNLLMPLVNYGAALLEYSLARVFAGELNGKKCTISIPIGKDGRFDSDRVTLVAQKIRQALDDIETKFNQARISPVNPGYIVQKIQSTQLKETSNQPNGPEATRQIMTNIDFYPILECAQHKCAEDREKFIIKEFESFDKAVDSYYTSVESQKIDGRALTAEKEAYKRVEHVKLDHQRRLDDLNKAQKEDEDRARLIEYNCDKVEKALLVMRSLIANQMSWTDIERTIKEAKDKGDPIASLIEDKVKFDRNQFTMRLSNPYSESQSSDNDTNSDDDESAANHLRKQRTKSSLTKEQTKLVDIDISLSAYANARNYFDRRRFAVQKERKTIDQSKMAFKNVERQVRQKLKEVVIKNNIIKSRRRYWFEQFYWFLSSDGYLVVAGRDAEQNETLVKRYMKPNDIYVHADLHGASSVVIKNMSITGAIPPKTLVEAGTMAVCYSSAWEAKIATTSWWVYPNQVSKTAPAGEYLTMGAFVIRGKKNFLPLSTLVLGFGFLFKLEDSCIERRVKERLRREALALQETSVNQEQQKASAGKNSNDSKRLGLISHSDNNGEITVIQSSPTKTAKEPRRGKVINGPSGIPDQPGSNTLKKDDEDDGDSVSISDSDSNKDDSADKDHRSKDRNDKPDFNESQVDDRNPSDSEEDDREIGDSREHRLIDSLTSCPTSDDRLMYAIPMCGPYSALQSFKYKVKVIPGTSKRGKAAKASLAIFLLDKTATQHEKDLLKTCKDQDYARNLPNKVKISSQNLRAATKKKKPKKSEVRIQTF</sequence>
<keyword evidence="4" id="KW-0175">Coiled coil</keyword>
<keyword evidence="9" id="KW-1185">Reference proteome</keyword>
<feature type="compositionally biased region" description="Polar residues" evidence="5">
    <location>
        <begin position="812"/>
        <end position="828"/>
    </location>
</feature>
<reference evidence="8 9" key="1">
    <citation type="submission" date="2020-10" db="EMBL/GenBank/DDBJ databases">
        <authorList>
            <person name="Klimov P.B."/>
            <person name="Dyachkov S.M."/>
            <person name="Chetverikov P.E."/>
        </authorList>
    </citation>
    <scope>NUCLEOTIDE SEQUENCE [LARGE SCALE GENOMIC DNA]</scope>
    <source>
        <strain evidence="8">BMOC 18-1129-001#AD2665</strain>
        <tissue evidence="8">Entire mites</tissue>
    </source>
</reference>
<evidence type="ECO:0000259" key="7">
    <source>
        <dbReference type="Pfam" id="PF11923"/>
    </source>
</evidence>
<comment type="subcellular location">
    <subcellularLocation>
        <location evidence="1">Cytoplasm</location>
    </subcellularLocation>
</comment>
<accession>A0ABQ7SBU9</accession>
<evidence type="ECO:0000256" key="2">
    <source>
        <dbReference type="ARBA" id="ARBA00008318"/>
    </source>
</evidence>
<feature type="region of interest" description="Disordered" evidence="5">
    <location>
        <begin position="1008"/>
        <end position="1031"/>
    </location>
</feature>
<protein>
    <submittedName>
        <fullName evidence="8">Nuclear export mediator factor NEMF</fullName>
    </submittedName>
</protein>
<evidence type="ECO:0000259" key="6">
    <source>
        <dbReference type="Pfam" id="PF05670"/>
    </source>
</evidence>
<organism evidence="8 9">
    <name type="scientific">Fragariocoptes setiger</name>
    <dbReference type="NCBI Taxonomy" id="1670756"/>
    <lineage>
        <taxon>Eukaryota</taxon>
        <taxon>Metazoa</taxon>
        <taxon>Ecdysozoa</taxon>
        <taxon>Arthropoda</taxon>
        <taxon>Chelicerata</taxon>
        <taxon>Arachnida</taxon>
        <taxon>Acari</taxon>
        <taxon>Acariformes</taxon>
        <taxon>Trombidiformes</taxon>
        <taxon>Prostigmata</taxon>
        <taxon>Eupodina</taxon>
        <taxon>Eriophyoidea</taxon>
        <taxon>Phytoptidae</taxon>
        <taxon>Fragariocoptes</taxon>
    </lineage>
</organism>
<feature type="region of interest" description="Disordered" evidence="5">
    <location>
        <begin position="521"/>
        <end position="554"/>
    </location>
</feature>
<dbReference type="PANTHER" id="PTHR15239">
    <property type="entry name" value="NUCLEAR EXPORT MEDIATOR FACTOR NEMF"/>
    <property type="match status" value="1"/>
</dbReference>
<feature type="non-terminal residue" evidence="8">
    <location>
        <position position="1"/>
    </location>
</feature>
<evidence type="ECO:0000256" key="5">
    <source>
        <dbReference type="SAM" id="MobiDB-lite"/>
    </source>
</evidence>